<keyword evidence="2" id="KW-1185">Reference proteome</keyword>
<proteinExistence type="predicted"/>
<comment type="caution">
    <text evidence="1">The sequence shown here is derived from an EMBL/GenBank/DDBJ whole genome shotgun (WGS) entry which is preliminary data.</text>
</comment>
<evidence type="ECO:0000313" key="2">
    <source>
        <dbReference type="Proteomes" id="UP000256899"/>
    </source>
</evidence>
<gene>
    <name evidence="1" type="ORF">DXX94_03905</name>
</gene>
<evidence type="ECO:0000313" key="1">
    <source>
        <dbReference type="EMBL" id="REL29917.1"/>
    </source>
</evidence>
<organism evidence="1 2">
    <name type="scientific">Thalassotalea euphylliae</name>
    <dbReference type="NCBI Taxonomy" id="1655234"/>
    <lineage>
        <taxon>Bacteria</taxon>
        <taxon>Pseudomonadati</taxon>
        <taxon>Pseudomonadota</taxon>
        <taxon>Gammaproteobacteria</taxon>
        <taxon>Alteromonadales</taxon>
        <taxon>Colwelliaceae</taxon>
        <taxon>Thalassotalea</taxon>
    </lineage>
</organism>
<dbReference type="InterPro" id="IPR046689">
    <property type="entry name" value="DUF6559"/>
</dbReference>
<dbReference type="Pfam" id="PF20196">
    <property type="entry name" value="DUF6559"/>
    <property type="match status" value="1"/>
</dbReference>
<accession>A0A3E0TZV2</accession>
<dbReference type="RefSeq" id="WP_116013989.1">
    <property type="nucleotide sequence ID" value="NZ_QUOT01000001.1"/>
</dbReference>
<sequence length="100" mass="11963">MFRYWSLKKYGTKLQPTLEKRYGKQEFYSAHQIRATVYQKDFNPKFLPLGYLLFLEPSELDSVLAREFPEMNIEEYKQEIISYLANKSYEGHLQVLKQAS</sequence>
<dbReference type="Proteomes" id="UP000256899">
    <property type="component" value="Unassembled WGS sequence"/>
</dbReference>
<dbReference type="EMBL" id="QUOT01000001">
    <property type="protein sequence ID" value="REL29917.1"/>
    <property type="molecule type" value="Genomic_DNA"/>
</dbReference>
<reference evidence="2" key="1">
    <citation type="submission" date="2018-08" db="EMBL/GenBank/DDBJ databases">
        <title>Thalassotalea euphylliae genome.</title>
        <authorList>
            <person name="Summers S."/>
            <person name="Rice S.A."/>
            <person name="Freckelton M.L."/>
            <person name="Nedved B.T."/>
            <person name="Hadfield M.G."/>
        </authorList>
    </citation>
    <scope>NUCLEOTIDE SEQUENCE [LARGE SCALE GENOMIC DNA]</scope>
    <source>
        <strain evidence="2">H3</strain>
    </source>
</reference>
<dbReference type="AlphaFoldDB" id="A0A3E0TZV2"/>
<name>A0A3E0TZV2_9GAMM</name>
<protein>
    <submittedName>
        <fullName evidence="1">Uncharacterized protein</fullName>
    </submittedName>
</protein>